<gene>
    <name evidence="2" type="ORF">GC106_38990</name>
</gene>
<evidence type="ECO:0000313" key="2">
    <source>
        <dbReference type="EMBL" id="NRN66673.1"/>
    </source>
</evidence>
<reference evidence="2 3" key="1">
    <citation type="submission" date="2020-01" db="EMBL/GenBank/DDBJ databases">
        <title>Kibdelosporangium persica a novel Actinomycetes from a hot desert in Iran.</title>
        <authorList>
            <person name="Safaei N."/>
            <person name="Zaburannyi N."/>
            <person name="Mueller R."/>
            <person name="Wink J."/>
        </authorList>
    </citation>
    <scope>NUCLEOTIDE SEQUENCE [LARGE SCALE GENOMIC DNA]</scope>
    <source>
        <strain evidence="2 3">4NS15</strain>
    </source>
</reference>
<organism evidence="2 3">
    <name type="scientific">Kibdelosporangium persicum</name>
    <dbReference type="NCBI Taxonomy" id="2698649"/>
    <lineage>
        <taxon>Bacteria</taxon>
        <taxon>Bacillati</taxon>
        <taxon>Actinomycetota</taxon>
        <taxon>Actinomycetes</taxon>
        <taxon>Pseudonocardiales</taxon>
        <taxon>Pseudonocardiaceae</taxon>
        <taxon>Kibdelosporangium</taxon>
    </lineage>
</organism>
<accession>A0ABX2F781</accession>
<dbReference type="SUPFAM" id="SSF53474">
    <property type="entry name" value="alpha/beta-Hydrolases"/>
    <property type="match status" value="1"/>
</dbReference>
<dbReference type="PANTHER" id="PTHR43798">
    <property type="entry name" value="MONOACYLGLYCEROL LIPASE"/>
    <property type="match status" value="1"/>
</dbReference>
<dbReference type="RefSeq" id="WP_173133133.1">
    <property type="nucleotide sequence ID" value="NZ_CBCSGW010000016.1"/>
</dbReference>
<protein>
    <submittedName>
        <fullName evidence="2">Pimeloyl-ACP methyl ester carboxylesterase</fullName>
    </submittedName>
</protein>
<dbReference type="InterPro" id="IPR022742">
    <property type="entry name" value="Hydrolase_4"/>
</dbReference>
<name>A0ABX2F781_9PSEU</name>
<sequence>MIRELSLHGGMPALAYGEGPPLVYVRTLVPEAGNPTGVGRLVETRQMNRLARGRTIYSFGRRPGVKAGATMAELAADVAEAIRRKFREPVEVMGISTGGSLALQVAADHHDAVKTLVACATAARLGPLGKQVQREYRDRLFRGEYRDAMAALVPGLAEGPVGRKAMTRIMRLASSKPEDPDGMIAMLDAEDGYDLDCEKVAAPTLLIAGEKDLLYPRDLVEETARRIPDATLRLYAGRGHMGVMRDKACYPDIIRFLVRNA</sequence>
<dbReference type="InterPro" id="IPR050266">
    <property type="entry name" value="AB_hydrolase_sf"/>
</dbReference>
<keyword evidence="3" id="KW-1185">Reference proteome</keyword>
<dbReference type="InterPro" id="IPR029058">
    <property type="entry name" value="AB_hydrolase_fold"/>
</dbReference>
<evidence type="ECO:0000259" key="1">
    <source>
        <dbReference type="Pfam" id="PF12146"/>
    </source>
</evidence>
<dbReference type="EMBL" id="JAAATY010000011">
    <property type="protein sequence ID" value="NRN66673.1"/>
    <property type="molecule type" value="Genomic_DNA"/>
</dbReference>
<comment type="caution">
    <text evidence="2">The sequence shown here is derived from an EMBL/GenBank/DDBJ whole genome shotgun (WGS) entry which is preliminary data.</text>
</comment>
<dbReference type="PANTHER" id="PTHR43798:SF33">
    <property type="entry name" value="HYDROLASE, PUTATIVE (AFU_ORTHOLOGUE AFUA_2G14860)-RELATED"/>
    <property type="match status" value="1"/>
</dbReference>
<dbReference type="Pfam" id="PF12146">
    <property type="entry name" value="Hydrolase_4"/>
    <property type="match status" value="1"/>
</dbReference>
<dbReference type="Gene3D" id="3.40.50.1820">
    <property type="entry name" value="alpha/beta hydrolase"/>
    <property type="match status" value="1"/>
</dbReference>
<evidence type="ECO:0000313" key="3">
    <source>
        <dbReference type="Proteomes" id="UP000763557"/>
    </source>
</evidence>
<dbReference type="Proteomes" id="UP000763557">
    <property type="component" value="Unassembled WGS sequence"/>
</dbReference>
<proteinExistence type="predicted"/>
<feature type="domain" description="Serine aminopeptidase S33" evidence="1">
    <location>
        <begin position="74"/>
        <end position="241"/>
    </location>
</feature>